<dbReference type="SUPFAM" id="SSF56436">
    <property type="entry name" value="C-type lectin-like"/>
    <property type="match status" value="1"/>
</dbReference>
<dbReference type="PATRIC" id="fig|286156.4.peg.4724"/>
<proteinExistence type="predicted"/>
<keyword evidence="2" id="KW-0808">Transferase</keyword>
<dbReference type="PANTHER" id="PTHR23150">
    <property type="entry name" value="SULFATASE MODIFYING FACTOR 1, 2"/>
    <property type="match status" value="1"/>
</dbReference>
<dbReference type="AlphaFoldDB" id="A0A1C0TZC1"/>
<dbReference type="InterPro" id="IPR016187">
    <property type="entry name" value="CTDL_fold"/>
</dbReference>
<gene>
    <name evidence="2" type="primary">pkn1_3</name>
    <name evidence="2" type="ORF">Ppb6_04116</name>
</gene>
<feature type="domain" description="Sulfatase-modifying factor enzyme-like" evidence="1">
    <location>
        <begin position="95"/>
        <end position="338"/>
    </location>
</feature>
<dbReference type="RefSeq" id="WP_083195692.1">
    <property type="nucleotide sequence ID" value="NZ_CAWMQZ010000187.1"/>
</dbReference>
<accession>A0A1C0TZC1</accession>
<evidence type="ECO:0000259" key="1">
    <source>
        <dbReference type="Pfam" id="PF03781"/>
    </source>
</evidence>
<name>A0A1C0TZC1_9GAMM</name>
<dbReference type="EMBL" id="LOMY01000187">
    <property type="protein sequence ID" value="OCQ51018.1"/>
    <property type="molecule type" value="Genomic_DNA"/>
</dbReference>
<dbReference type="STRING" id="286156.Ppb6_04116"/>
<dbReference type="PANTHER" id="PTHR23150:SF19">
    <property type="entry name" value="FORMYLGLYCINE-GENERATING ENZYME"/>
    <property type="match status" value="1"/>
</dbReference>
<keyword evidence="2" id="KW-0418">Kinase</keyword>
<comment type="caution">
    <text evidence="2">The sequence shown here is derived from an EMBL/GenBank/DDBJ whole genome shotgun (WGS) entry which is preliminary data.</text>
</comment>
<evidence type="ECO:0000313" key="3">
    <source>
        <dbReference type="Proteomes" id="UP000093476"/>
    </source>
</evidence>
<evidence type="ECO:0000313" key="2">
    <source>
        <dbReference type="EMBL" id="OCQ51018.1"/>
    </source>
</evidence>
<dbReference type="Proteomes" id="UP000093476">
    <property type="component" value="Unassembled WGS sequence"/>
</dbReference>
<dbReference type="GO" id="GO:0004674">
    <property type="term" value="F:protein serine/threonine kinase activity"/>
    <property type="evidence" value="ECO:0007669"/>
    <property type="project" value="UniProtKB-EC"/>
</dbReference>
<sequence>MIKKELTLTGIKTQHINIEGKDINSLTLKEAMGLPDRTNQTLMGELFKVYDECSKLDSCTLQSIVRNFNECFSHRYVAGNLLAIRGDSRISIFEPDIIIIPGGKVRLGLSSDHVDETVSMYSQYGVLKEWILKEVPSYEITLSSFGLARYCVTNYEYYLFLCETGYQEIPDSWVWGMYPHQRSNYPVYSVSYEAAVSYALWLSEKTGRNFHIPSEAQWEYAATGGDGREFPWGNEFLPDHCNSIESGIVDATPVGIFPSGMGPFGHLDLAGNVEEYTSDSYLPYQSGTAVYDDLMLTEGRHYKVARGGSFTRFRDLCRTRRRHGRYHSPLYIMGFRLAESLV</sequence>
<reference evidence="2 3" key="1">
    <citation type="submission" date="2015-12" db="EMBL/GenBank/DDBJ databases">
        <title>Genome comparisons provide insights into the role of secondary metabolites in the pathogenic phase of the Photorhabdus life cycle.</title>
        <authorList>
            <person name="Tobias N.J."/>
            <person name="Mishra B."/>
            <person name="Gupta D.K."/>
            <person name="Thines M."/>
            <person name="Stinear T.P."/>
            <person name="Bode H.B."/>
        </authorList>
    </citation>
    <scope>NUCLEOTIDE SEQUENCE [LARGE SCALE GENOMIC DNA]</scope>
    <source>
        <strain evidence="2 3">PB68.1</strain>
    </source>
</reference>
<dbReference type="Pfam" id="PF03781">
    <property type="entry name" value="FGE-sulfatase"/>
    <property type="match status" value="1"/>
</dbReference>
<keyword evidence="3" id="KW-1185">Reference proteome</keyword>
<dbReference type="InterPro" id="IPR051043">
    <property type="entry name" value="Sulfatase_Mod_Factor_Kinase"/>
</dbReference>
<dbReference type="InterPro" id="IPR042095">
    <property type="entry name" value="SUMF_sf"/>
</dbReference>
<dbReference type="Gene3D" id="3.90.1580.10">
    <property type="entry name" value="paralog of FGE (formylglycine-generating enzyme)"/>
    <property type="match status" value="1"/>
</dbReference>
<dbReference type="EC" id="2.7.11.1" evidence="2"/>
<dbReference type="GO" id="GO:0120147">
    <property type="term" value="F:formylglycine-generating oxidase activity"/>
    <property type="evidence" value="ECO:0007669"/>
    <property type="project" value="TreeGrafter"/>
</dbReference>
<dbReference type="InterPro" id="IPR005532">
    <property type="entry name" value="SUMF_dom"/>
</dbReference>
<organism evidence="2 3">
    <name type="scientific">Photorhabdus australis subsp. thailandensis</name>
    <dbReference type="NCBI Taxonomy" id="2805096"/>
    <lineage>
        <taxon>Bacteria</taxon>
        <taxon>Pseudomonadati</taxon>
        <taxon>Pseudomonadota</taxon>
        <taxon>Gammaproteobacteria</taxon>
        <taxon>Enterobacterales</taxon>
        <taxon>Morganellaceae</taxon>
        <taxon>Photorhabdus</taxon>
    </lineage>
</organism>
<protein>
    <submittedName>
        <fullName evidence="2">Serine/threonine-protein kinase pkn1</fullName>
        <ecNumber evidence="2">2.7.11.1</ecNumber>
    </submittedName>
</protein>